<dbReference type="Gene3D" id="3.40.50.1820">
    <property type="entry name" value="alpha/beta hydrolase"/>
    <property type="match status" value="1"/>
</dbReference>
<dbReference type="SUPFAM" id="SSF53474">
    <property type="entry name" value="alpha/beta-Hydrolases"/>
    <property type="match status" value="1"/>
</dbReference>
<sequence>MTATLIIPGLYGSDHGHWQRFWLHDRPESVLVEQDDWDDPLVDRWAERLEAALIEHGEAYIVAHSLGCLLAAKFADRPSARRIKGALLVAPCDLRPTERRHPDAAIRFGPMPTRALPFPSITVGSLNDHYMELDRLTLYARLWKTDLRNIGLAGHINIASGFGRWTGGYALFDNLREKAKAPRRYAPDHTPHTSLG</sequence>
<dbReference type="Proteomes" id="UP000582090">
    <property type="component" value="Unassembled WGS sequence"/>
</dbReference>
<dbReference type="GO" id="GO:0016787">
    <property type="term" value="F:hydrolase activity"/>
    <property type="evidence" value="ECO:0007669"/>
    <property type="project" value="InterPro"/>
</dbReference>
<dbReference type="InterPro" id="IPR010662">
    <property type="entry name" value="RBBP9/YdeN"/>
</dbReference>
<evidence type="ECO:0000313" key="2">
    <source>
        <dbReference type="Proteomes" id="UP000582090"/>
    </source>
</evidence>
<gene>
    <name evidence="1" type="ORF">GGQ67_001788</name>
</gene>
<dbReference type="RefSeq" id="WP_183899785.1">
    <property type="nucleotide sequence ID" value="NZ_JACIDW010000003.1"/>
</dbReference>
<proteinExistence type="predicted"/>
<accession>A0A7W6GAW0</accession>
<dbReference type="Pfam" id="PF06821">
    <property type="entry name" value="Ser_hydrolase"/>
    <property type="match status" value="1"/>
</dbReference>
<keyword evidence="2" id="KW-1185">Reference proteome</keyword>
<dbReference type="InterPro" id="IPR029058">
    <property type="entry name" value="AB_hydrolase_fold"/>
</dbReference>
<evidence type="ECO:0008006" key="3">
    <source>
        <dbReference type="Google" id="ProtNLM"/>
    </source>
</evidence>
<reference evidence="1 2" key="1">
    <citation type="submission" date="2020-08" db="EMBL/GenBank/DDBJ databases">
        <title>Genomic Encyclopedia of Type Strains, Phase IV (KMG-IV): sequencing the most valuable type-strain genomes for metagenomic binning, comparative biology and taxonomic classification.</title>
        <authorList>
            <person name="Goeker M."/>
        </authorList>
    </citation>
    <scope>NUCLEOTIDE SEQUENCE [LARGE SCALE GENOMIC DNA]</scope>
    <source>
        <strain evidence="1 2">DSM 26575</strain>
    </source>
</reference>
<organism evidence="1 2">
    <name type="scientific">Rhizobium metallidurans</name>
    <dbReference type="NCBI Taxonomy" id="1265931"/>
    <lineage>
        <taxon>Bacteria</taxon>
        <taxon>Pseudomonadati</taxon>
        <taxon>Pseudomonadota</taxon>
        <taxon>Alphaproteobacteria</taxon>
        <taxon>Hyphomicrobiales</taxon>
        <taxon>Rhizobiaceae</taxon>
        <taxon>Rhizobium/Agrobacterium group</taxon>
        <taxon>Rhizobium</taxon>
    </lineage>
</organism>
<protein>
    <recommendedName>
        <fullName evidence="3">Serine hydrolase family protein</fullName>
    </recommendedName>
</protein>
<name>A0A7W6GAW0_9HYPH</name>
<dbReference type="EMBL" id="JACIDW010000003">
    <property type="protein sequence ID" value="MBB3964149.1"/>
    <property type="molecule type" value="Genomic_DNA"/>
</dbReference>
<comment type="caution">
    <text evidence="1">The sequence shown here is derived from an EMBL/GenBank/DDBJ whole genome shotgun (WGS) entry which is preliminary data.</text>
</comment>
<evidence type="ECO:0000313" key="1">
    <source>
        <dbReference type="EMBL" id="MBB3964149.1"/>
    </source>
</evidence>
<dbReference type="AlphaFoldDB" id="A0A7W6GAW0"/>